<sequence>MMAATRSLLALLLLLSVLSCALCQTFQYSRGWRPGKRSVRSRQPEDLLEVVRANLKDASIADADKQLEQCASIVRNLLEYGAAPKAQELLLSCEALFEGDNSAGGAARFLQ</sequence>
<keyword evidence="5 8" id="KW-0732">Signal</keyword>
<evidence type="ECO:0000256" key="7">
    <source>
        <dbReference type="ARBA" id="ARBA00023320"/>
    </source>
</evidence>
<accession>A0A1W6EVR9</accession>
<comment type="similarity">
    <text evidence="2">Belongs to the corazonin family.</text>
</comment>
<feature type="chain" id="PRO_5012935849" description="Pro-corazonin" evidence="8">
    <location>
        <begin position="24"/>
        <end position="111"/>
    </location>
</feature>
<evidence type="ECO:0000313" key="9">
    <source>
        <dbReference type="EMBL" id="ARK19822.1"/>
    </source>
</evidence>
<dbReference type="Pfam" id="PF17308">
    <property type="entry name" value="Corazonin"/>
    <property type="match status" value="1"/>
</dbReference>
<evidence type="ECO:0000256" key="6">
    <source>
        <dbReference type="ARBA" id="ARBA00022815"/>
    </source>
</evidence>
<organism evidence="9">
    <name type="scientific">Ampulex compressa</name>
    <name type="common">Emerald cockroach wasp</name>
    <dbReference type="NCBI Taxonomy" id="860918"/>
    <lineage>
        <taxon>Eukaryota</taxon>
        <taxon>Metazoa</taxon>
        <taxon>Ecdysozoa</taxon>
        <taxon>Arthropoda</taxon>
        <taxon>Hexapoda</taxon>
        <taxon>Insecta</taxon>
        <taxon>Pterygota</taxon>
        <taxon>Neoptera</taxon>
        <taxon>Endopterygota</taxon>
        <taxon>Hymenoptera</taxon>
        <taxon>Apocrita</taxon>
        <taxon>Aculeata</taxon>
        <taxon>Apoidea</taxon>
        <taxon>Ampulicidae</taxon>
        <taxon>Ampulicini</taxon>
        <taxon>Ampulex</taxon>
    </lineage>
</organism>
<comment type="subcellular location">
    <subcellularLocation>
        <location evidence="1">Secreted</location>
    </subcellularLocation>
</comment>
<protein>
    <recommendedName>
        <fullName evidence="3">Pro-corazonin</fullName>
    </recommendedName>
</protein>
<evidence type="ECO:0000256" key="5">
    <source>
        <dbReference type="ARBA" id="ARBA00022729"/>
    </source>
</evidence>
<dbReference type="GO" id="GO:0007218">
    <property type="term" value="P:neuropeptide signaling pathway"/>
    <property type="evidence" value="ECO:0007669"/>
    <property type="project" value="UniProtKB-KW"/>
</dbReference>
<keyword evidence="7" id="KW-0527">Neuropeptide</keyword>
<dbReference type="InterPro" id="IPR020190">
    <property type="entry name" value="Procorazonin"/>
</dbReference>
<evidence type="ECO:0000256" key="8">
    <source>
        <dbReference type="SAM" id="SignalP"/>
    </source>
</evidence>
<evidence type="ECO:0000256" key="1">
    <source>
        <dbReference type="ARBA" id="ARBA00004613"/>
    </source>
</evidence>
<dbReference type="GO" id="GO:0071858">
    <property type="term" value="F:corazonin receptor binding"/>
    <property type="evidence" value="ECO:0007669"/>
    <property type="project" value="InterPro"/>
</dbReference>
<reference evidence="9" key="1">
    <citation type="submission" date="2017-02" db="EMBL/GenBank/DDBJ databases">
        <title>Parasitoid Jewel Wasp Mounts Multi-Pronged Neurochemical Attack to Hijack a Host Brain.</title>
        <authorList>
            <person name="Arvidson R.S."/>
            <person name="Kaiser M."/>
            <person name="Libersat F."/>
            <person name="Adams M.E."/>
        </authorList>
    </citation>
    <scope>NUCLEOTIDE SEQUENCE</scope>
    <source>
        <strain evidence="9">40</strain>
    </source>
</reference>
<feature type="signal peptide" evidence="8">
    <location>
        <begin position="1"/>
        <end position="23"/>
    </location>
</feature>
<dbReference type="GO" id="GO:0005576">
    <property type="term" value="C:extracellular region"/>
    <property type="evidence" value="ECO:0007669"/>
    <property type="project" value="UniProtKB-SubCell"/>
</dbReference>
<proteinExistence type="evidence at transcript level"/>
<evidence type="ECO:0000256" key="3">
    <source>
        <dbReference type="ARBA" id="ARBA00014144"/>
    </source>
</evidence>
<dbReference type="EMBL" id="KY563413">
    <property type="protein sequence ID" value="ARK19822.1"/>
    <property type="molecule type" value="mRNA"/>
</dbReference>
<evidence type="ECO:0000256" key="4">
    <source>
        <dbReference type="ARBA" id="ARBA00022525"/>
    </source>
</evidence>
<keyword evidence="4" id="KW-0964">Secreted</keyword>
<name>A0A1W6EVR9_AMPCP</name>
<dbReference type="AlphaFoldDB" id="A0A1W6EVR9"/>
<keyword evidence="6" id="KW-0027">Amidation</keyword>
<dbReference type="PROSITE" id="PS51257">
    <property type="entry name" value="PROKAR_LIPOPROTEIN"/>
    <property type="match status" value="1"/>
</dbReference>
<evidence type="ECO:0000256" key="2">
    <source>
        <dbReference type="ARBA" id="ARBA00009635"/>
    </source>
</evidence>
<dbReference type="GO" id="GO:0045823">
    <property type="term" value="P:positive regulation of heart contraction"/>
    <property type="evidence" value="ECO:0007669"/>
    <property type="project" value="InterPro"/>
</dbReference>